<name>A0A1N7MS86_9BACT</name>
<protein>
    <submittedName>
        <fullName evidence="1">Uncharacterized protein</fullName>
    </submittedName>
</protein>
<dbReference type="EMBL" id="FTOP01000007">
    <property type="protein sequence ID" value="SIS88699.1"/>
    <property type="molecule type" value="Genomic_DNA"/>
</dbReference>
<sequence>MDNINYNIVLDFLNNNVYNFSNEQIIKIISTLIYKDEQYNFLTHNQINKIENFLNEN</sequence>
<accession>A0A1N7MS86</accession>
<gene>
    <name evidence="1" type="ORF">SAMN05421761_10768</name>
</gene>
<reference evidence="2" key="1">
    <citation type="submission" date="2017-01" db="EMBL/GenBank/DDBJ databases">
        <authorList>
            <person name="Varghese N."/>
            <person name="Submissions S."/>
        </authorList>
    </citation>
    <scope>NUCLEOTIDE SEQUENCE [LARGE SCALE GENOMIC DNA]</scope>
    <source>
        <strain evidence="2">DSM 46698</strain>
    </source>
</reference>
<dbReference type="STRING" id="529505.SAMN05421761_10768"/>
<proteinExistence type="predicted"/>
<evidence type="ECO:0000313" key="2">
    <source>
        <dbReference type="Proteomes" id="UP000186026"/>
    </source>
</evidence>
<keyword evidence="2" id="KW-1185">Reference proteome</keyword>
<dbReference type="Proteomes" id="UP000186026">
    <property type="component" value="Unassembled WGS sequence"/>
</dbReference>
<dbReference type="AlphaFoldDB" id="A0A1N7MS86"/>
<organism evidence="1 2">
    <name type="scientific">Belliella pelovolcani</name>
    <dbReference type="NCBI Taxonomy" id="529505"/>
    <lineage>
        <taxon>Bacteria</taxon>
        <taxon>Pseudomonadati</taxon>
        <taxon>Bacteroidota</taxon>
        <taxon>Cytophagia</taxon>
        <taxon>Cytophagales</taxon>
        <taxon>Cyclobacteriaceae</taxon>
        <taxon>Belliella</taxon>
    </lineage>
</organism>
<evidence type="ECO:0000313" key="1">
    <source>
        <dbReference type="EMBL" id="SIS88699.1"/>
    </source>
</evidence>